<keyword evidence="4" id="KW-1185">Reference proteome</keyword>
<protein>
    <submittedName>
        <fullName evidence="3">Undecaprenyl-phosphate galactosephosphotransferase</fullName>
        <ecNumber evidence="3">2.7.8.6</ecNumber>
    </submittedName>
</protein>
<comment type="similarity">
    <text evidence="1">Belongs to the bacterial sugar transferase family.</text>
</comment>
<dbReference type="GO" id="GO:0047360">
    <property type="term" value="F:undecaprenyl-phosphate galactose phosphotransferase activity"/>
    <property type="evidence" value="ECO:0007669"/>
    <property type="project" value="UniProtKB-EC"/>
</dbReference>
<dbReference type="AlphaFoldDB" id="A0A0K8NU16"/>
<evidence type="ECO:0000256" key="1">
    <source>
        <dbReference type="ARBA" id="ARBA00006464"/>
    </source>
</evidence>
<organism evidence="3 4">
    <name type="scientific">Piscinibacter sakaiensis</name>
    <name type="common">Ideonella sakaiensis</name>
    <dbReference type="NCBI Taxonomy" id="1547922"/>
    <lineage>
        <taxon>Bacteria</taxon>
        <taxon>Pseudomonadati</taxon>
        <taxon>Pseudomonadota</taxon>
        <taxon>Betaproteobacteria</taxon>
        <taxon>Burkholderiales</taxon>
        <taxon>Sphaerotilaceae</taxon>
        <taxon>Piscinibacter</taxon>
    </lineage>
</organism>
<proteinExistence type="inferred from homology"/>
<reference evidence="3 4" key="2">
    <citation type="journal article" date="2016" name="Science">
        <title>A bacterium that degrades and assimilates poly(ethylene terephthalate).</title>
        <authorList>
            <person name="Yoshida S."/>
            <person name="Hiraga K."/>
            <person name="Takehana T."/>
            <person name="Taniguchi I."/>
            <person name="Yamaji H."/>
            <person name="Maeda Y."/>
            <person name="Toyohara K."/>
            <person name="Miyamoto K."/>
            <person name="Kimura Y."/>
            <person name="Oda K."/>
        </authorList>
    </citation>
    <scope>NUCLEOTIDE SEQUENCE [LARGE SCALE GENOMIC DNA]</scope>
    <source>
        <strain evidence="4">NBRC 110686 / TISTR 2288 / 201-F6</strain>
    </source>
</reference>
<accession>A0A0K8NU16</accession>
<dbReference type="InterPro" id="IPR003362">
    <property type="entry name" value="Bact_transf"/>
</dbReference>
<gene>
    <name evidence="3" type="ORF">ISF6_1113</name>
</gene>
<feature type="domain" description="Bacterial sugar transferase" evidence="2">
    <location>
        <begin position="17"/>
        <end position="210"/>
    </location>
</feature>
<dbReference type="STRING" id="1547922.ISF6_1113"/>
<dbReference type="EC" id="2.7.8.6" evidence="3"/>
<dbReference type="EMBL" id="BBYR01000002">
    <property type="protein sequence ID" value="GAP33858.1"/>
    <property type="molecule type" value="Genomic_DNA"/>
</dbReference>
<evidence type="ECO:0000313" key="4">
    <source>
        <dbReference type="Proteomes" id="UP000037660"/>
    </source>
</evidence>
<sequence length="212" mass="23314">MPSTMPSPPARARAALKRAIDLAGAAMGLLLLAPLLLAVAAWVRLDSPGPVFFRQERVGRHGRPFRIHKFRTMAHAPQAAGLALTVGADPRITRAGTWLRRTRVDELPQLIDVLQGTMSLVGPRPEVPRYVAAWPPALRERLLAVRPGITDPASLAFRDEGERLARAADPEREYLEVLLPQKLRLSAEYLAQAGPLSDLGVLWRSLRVLLGR</sequence>
<comment type="caution">
    <text evidence="3">The sequence shown here is derived from an EMBL/GenBank/DDBJ whole genome shotgun (WGS) entry which is preliminary data.</text>
</comment>
<name>A0A0K8NU16_PISS1</name>
<dbReference type="PANTHER" id="PTHR30576">
    <property type="entry name" value="COLANIC BIOSYNTHESIS UDP-GLUCOSE LIPID CARRIER TRANSFERASE"/>
    <property type="match status" value="1"/>
</dbReference>
<dbReference type="Proteomes" id="UP000037660">
    <property type="component" value="Unassembled WGS sequence"/>
</dbReference>
<keyword evidence="3" id="KW-0808">Transferase</keyword>
<evidence type="ECO:0000313" key="3">
    <source>
        <dbReference type="EMBL" id="GAP33858.1"/>
    </source>
</evidence>
<evidence type="ECO:0000259" key="2">
    <source>
        <dbReference type="Pfam" id="PF02397"/>
    </source>
</evidence>
<dbReference type="Pfam" id="PF02397">
    <property type="entry name" value="Bac_transf"/>
    <property type="match status" value="1"/>
</dbReference>
<dbReference type="PANTHER" id="PTHR30576:SF20">
    <property type="entry name" value="QUINOVOSAMINEPHOSPHOTRANSFERAE-RELATED"/>
    <property type="match status" value="1"/>
</dbReference>
<reference evidence="4" key="1">
    <citation type="submission" date="2015-07" db="EMBL/GenBank/DDBJ databases">
        <title>Discovery of a poly(ethylene terephthalate assimilation.</title>
        <authorList>
            <person name="Yoshida S."/>
            <person name="Hiraga K."/>
            <person name="Takehana T."/>
            <person name="Taniguchi I."/>
            <person name="Yamaji H."/>
            <person name="Maeda Y."/>
            <person name="Toyohara K."/>
            <person name="Miyamoto K."/>
            <person name="Kimura Y."/>
            <person name="Oda K."/>
        </authorList>
    </citation>
    <scope>NUCLEOTIDE SEQUENCE [LARGE SCALE GENOMIC DNA]</scope>
    <source>
        <strain evidence="4">NBRC 110686 / TISTR 2288 / 201-F6</strain>
    </source>
</reference>